<evidence type="ECO:0000256" key="1">
    <source>
        <dbReference type="ARBA" id="ARBA00005189"/>
    </source>
</evidence>
<evidence type="ECO:0000256" key="5">
    <source>
        <dbReference type="ARBA" id="ARBA00022832"/>
    </source>
</evidence>
<dbReference type="Pfam" id="PF07055">
    <property type="entry name" value="Eno-Rase_FAD_bd"/>
    <property type="match status" value="1"/>
</dbReference>
<evidence type="ECO:0000256" key="4">
    <source>
        <dbReference type="ARBA" id="ARBA00022516"/>
    </source>
</evidence>
<accession>A0AA35X5B6</accession>
<organism evidence="13 14">
    <name type="scientific">Geodia barretti</name>
    <name type="common">Barrett's horny sponge</name>
    <dbReference type="NCBI Taxonomy" id="519541"/>
    <lineage>
        <taxon>Eukaryota</taxon>
        <taxon>Metazoa</taxon>
        <taxon>Porifera</taxon>
        <taxon>Demospongiae</taxon>
        <taxon>Heteroscleromorpha</taxon>
        <taxon>Tetractinellida</taxon>
        <taxon>Astrophorina</taxon>
        <taxon>Geodiidae</taxon>
        <taxon>Geodia</taxon>
    </lineage>
</organism>
<evidence type="ECO:0000256" key="2">
    <source>
        <dbReference type="ARBA" id="ARBA00011245"/>
    </source>
</evidence>
<comment type="caution">
    <text evidence="13">The sequence shown here is derived from an EMBL/GenBank/DDBJ whole genome shotgun (WGS) entry which is preliminary data.</text>
</comment>
<evidence type="ECO:0000259" key="12">
    <source>
        <dbReference type="Pfam" id="PF12242"/>
    </source>
</evidence>
<dbReference type="Proteomes" id="UP001174909">
    <property type="component" value="Unassembled WGS sequence"/>
</dbReference>
<feature type="domain" description="Enoyl reductase FAD binding" evidence="10">
    <location>
        <begin position="328"/>
        <end position="391"/>
    </location>
</feature>
<dbReference type="InterPro" id="IPR050048">
    <property type="entry name" value="FabV-like_NADH_b"/>
</dbReference>
<keyword evidence="6" id="KW-0560">Oxidoreductase</keyword>
<keyword evidence="8" id="KW-0443">Lipid metabolism</keyword>
<dbReference type="InterPro" id="IPR024906">
    <property type="entry name" value="Eno_Rdtase_FAD-bd_dom"/>
</dbReference>
<dbReference type="EMBL" id="CASHTH010003423">
    <property type="protein sequence ID" value="CAI8044799.1"/>
    <property type="molecule type" value="Genomic_DNA"/>
</dbReference>
<dbReference type="HAMAP" id="MF_01838">
    <property type="entry name" value="FabV_reductase"/>
    <property type="match status" value="1"/>
</dbReference>
<dbReference type="GO" id="GO:0004318">
    <property type="term" value="F:enoyl-[acyl-carrier-protein] reductase (NADH) activity"/>
    <property type="evidence" value="ECO:0007669"/>
    <property type="project" value="TreeGrafter"/>
</dbReference>
<dbReference type="GO" id="GO:0051287">
    <property type="term" value="F:NAD binding"/>
    <property type="evidence" value="ECO:0007669"/>
    <property type="project" value="TreeGrafter"/>
</dbReference>
<evidence type="ECO:0000313" key="13">
    <source>
        <dbReference type="EMBL" id="CAI8044799.1"/>
    </source>
</evidence>
<dbReference type="InterPro" id="IPR024910">
    <property type="entry name" value="Enoyl-CoA_Rdtase_cat_dom"/>
</dbReference>
<gene>
    <name evidence="13" type="ORF">GBAR_LOCUS24814</name>
</gene>
<sequence length="397" mass="43643">MAVQIVKPRIRGFICTNAHPAGCQANVLNQIGEIKQGIPYKKTDMNALVIGASTGYGLASRIALTWAYGAKTLGLLYERPADARRTATAGYYNTVAFHQQAAADGFFADSLNGDAFSDEMKAEAITRLKSNFGKIDILVYSIAAPRRIHPTTGVSHQSELKPIGAPYTGKTVDLNREVIAPVTIEPANEQEITDTIAVMGGEDLEMWIDALADAELLAPEVTVVAYTYIGSSLTWSIYRDGTIGRAKDDLKARVDALDERLADQLGGNAYISVNKAVVTQASAAIPVVPLYVSILYDVMNAKGINEAPIGQMRRLFSEHLGPGLQPQLDSDRYIRLDDRELQPEVTDAVTERWERIDTDNFHELSNYAGFRRNFRNLFGFEVEGVDYDEAVETELVF</sequence>
<keyword evidence="5" id="KW-0276">Fatty acid metabolism</keyword>
<dbReference type="Pfam" id="PF12241">
    <property type="entry name" value="Enoyl_reductase"/>
    <property type="match status" value="1"/>
</dbReference>
<evidence type="ECO:0000313" key="14">
    <source>
        <dbReference type="Proteomes" id="UP001174909"/>
    </source>
</evidence>
<dbReference type="PANTHER" id="PTHR37480">
    <property type="entry name" value="ENOYL-[ACYL-CARRIER-PROTEIN] REDUCTASE [NADH]"/>
    <property type="match status" value="1"/>
</dbReference>
<evidence type="ECO:0000256" key="8">
    <source>
        <dbReference type="ARBA" id="ARBA00023098"/>
    </source>
</evidence>
<dbReference type="GO" id="GO:0050343">
    <property type="term" value="F:trans-2-enoyl-CoA reductase (NADH) activity"/>
    <property type="evidence" value="ECO:0007669"/>
    <property type="project" value="UniProtKB-EC"/>
</dbReference>
<evidence type="ECO:0000256" key="7">
    <source>
        <dbReference type="ARBA" id="ARBA00023027"/>
    </source>
</evidence>
<keyword evidence="7" id="KW-0520">NAD</keyword>
<keyword evidence="4" id="KW-0444">Lipid biosynthesis</keyword>
<dbReference type="NCBIfam" id="NF010177">
    <property type="entry name" value="PRK13656.1"/>
    <property type="match status" value="1"/>
</dbReference>
<comment type="pathway">
    <text evidence="1">Lipid metabolism.</text>
</comment>
<dbReference type="GO" id="GO:0006633">
    <property type="term" value="P:fatty acid biosynthetic process"/>
    <property type="evidence" value="ECO:0007669"/>
    <property type="project" value="UniProtKB-KW"/>
</dbReference>
<evidence type="ECO:0000256" key="3">
    <source>
        <dbReference type="ARBA" id="ARBA00011983"/>
    </source>
</evidence>
<evidence type="ECO:0000256" key="9">
    <source>
        <dbReference type="ARBA" id="ARBA00023160"/>
    </source>
</evidence>
<dbReference type="Gene3D" id="3.40.50.720">
    <property type="entry name" value="NAD(P)-binding Rossmann-like Domain"/>
    <property type="match status" value="1"/>
</dbReference>
<dbReference type="InterPro" id="IPR036291">
    <property type="entry name" value="NAD(P)-bd_dom_sf"/>
</dbReference>
<evidence type="ECO:0000259" key="11">
    <source>
        <dbReference type="Pfam" id="PF12241"/>
    </source>
</evidence>
<protein>
    <recommendedName>
        <fullName evidence="3">trans-2-enoyl-CoA reductase (NAD(+))</fullName>
        <ecNumber evidence="3">1.3.1.44</ecNumber>
    </recommendedName>
</protein>
<keyword evidence="14" id="KW-1185">Reference proteome</keyword>
<dbReference type="AlphaFoldDB" id="A0AA35X5B6"/>
<evidence type="ECO:0000256" key="6">
    <source>
        <dbReference type="ARBA" id="ARBA00023002"/>
    </source>
</evidence>
<dbReference type="SUPFAM" id="SSF51735">
    <property type="entry name" value="NAD(P)-binding Rossmann-fold domains"/>
    <property type="match status" value="1"/>
</dbReference>
<dbReference type="PANTHER" id="PTHR37480:SF1">
    <property type="entry name" value="ENOYL-[ACYL-CARRIER-PROTEIN] REDUCTASE [NADH]"/>
    <property type="match status" value="1"/>
</dbReference>
<dbReference type="Pfam" id="PF12242">
    <property type="entry name" value="Eno-Rase_NADH_b"/>
    <property type="match status" value="1"/>
</dbReference>
<dbReference type="NCBIfam" id="NF043048">
    <property type="entry name" value="EnoyACPredFabV"/>
    <property type="match status" value="1"/>
</dbReference>
<name>A0AA35X5B6_GEOBA</name>
<dbReference type="InterPro" id="IPR010758">
    <property type="entry name" value="Trans-2-enoyl-CoA_reductase"/>
</dbReference>
<feature type="domain" description="Trans-2-enoyl-CoA reductase catalytic" evidence="11">
    <location>
        <begin position="85"/>
        <end position="320"/>
    </location>
</feature>
<dbReference type="EC" id="1.3.1.44" evidence="3"/>
<reference evidence="13" key="1">
    <citation type="submission" date="2023-03" db="EMBL/GenBank/DDBJ databases">
        <authorList>
            <person name="Steffen K."/>
            <person name="Cardenas P."/>
        </authorList>
    </citation>
    <scope>NUCLEOTIDE SEQUENCE</scope>
</reference>
<evidence type="ECO:0000259" key="10">
    <source>
        <dbReference type="Pfam" id="PF07055"/>
    </source>
</evidence>
<feature type="domain" description="Trans-2-enoyl-CoA reductase-like NAD(P)H binding" evidence="12">
    <location>
        <begin position="5"/>
        <end position="82"/>
    </location>
</feature>
<comment type="subunit">
    <text evidence="2">Monomer.</text>
</comment>
<keyword evidence="9" id="KW-0275">Fatty acid biosynthesis</keyword>
<proteinExistence type="inferred from homology"/>